<dbReference type="PANTHER" id="PTHR33993">
    <property type="entry name" value="GLYOXALASE-RELATED"/>
    <property type="match status" value="1"/>
</dbReference>
<dbReference type="Proteomes" id="UP001596413">
    <property type="component" value="Unassembled WGS sequence"/>
</dbReference>
<dbReference type="EMBL" id="JBHSZO010000013">
    <property type="protein sequence ID" value="MFC7218576.1"/>
    <property type="molecule type" value="Genomic_DNA"/>
</dbReference>
<sequence>MTEGASDPTVPRAPGTPGWVTLLSHSLPAARDFYGALFGWQFTEPGARVGPYEHALRVQCGGRDLAGMGELAPRSRRLPAWTPYFTVPDADGAADAVRFTGGTVAVGPLDLGRRGRMALCADPAGAVLGVWQPRGPHEPPRRPQTGAAVWHELWVPEPSAVTRFYEWVFGCAFDKQPDGSLTLRAGGRAVAAIRPLSPAFPPHTPAHWGTHFAVKDVAESLDRLLGLGGRVLRGPYETAAGRRRAEAADPEGARFTLVEWD</sequence>
<evidence type="ECO:0000313" key="3">
    <source>
        <dbReference type="Proteomes" id="UP001596413"/>
    </source>
</evidence>
<keyword evidence="3" id="KW-1185">Reference proteome</keyword>
<dbReference type="PANTHER" id="PTHR33993:SF10">
    <property type="entry name" value="CONSERVED PROTEIN"/>
    <property type="match status" value="1"/>
</dbReference>
<dbReference type="RefSeq" id="WP_386413959.1">
    <property type="nucleotide sequence ID" value="NZ_JBHSZO010000013.1"/>
</dbReference>
<dbReference type="PROSITE" id="PS51819">
    <property type="entry name" value="VOC"/>
    <property type="match status" value="2"/>
</dbReference>
<accession>A0ABW2GF58</accession>
<organism evidence="2 3">
    <name type="scientific">Streptomyces polyrhachis</name>
    <dbReference type="NCBI Taxonomy" id="1282885"/>
    <lineage>
        <taxon>Bacteria</taxon>
        <taxon>Bacillati</taxon>
        <taxon>Actinomycetota</taxon>
        <taxon>Actinomycetes</taxon>
        <taxon>Kitasatosporales</taxon>
        <taxon>Streptomycetaceae</taxon>
        <taxon>Streptomyces</taxon>
    </lineage>
</organism>
<dbReference type="InterPro" id="IPR004360">
    <property type="entry name" value="Glyas_Fos-R_dOase_dom"/>
</dbReference>
<dbReference type="SUPFAM" id="SSF54593">
    <property type="entry name" value="Glyoxalase/Bleomycin resistance protein/Dihydroxybiphenyl dioxygenase"/>
    <property type="match status" value="2"/>
</dbReference>
<reference evidence="3" key="1">
    <citation type="journal article" date="2019" name="Int. J. Syst. Evol. Microbiol.">
        <title>The Global Catalogue of Microorganisms (GCM) 10K type strain sequencing project: providing services to taxonomists for standard genome sequencing and annotation.</title>
        <authorList>
            <consortium name="The Broad Institute Genomics Platform"/>
            <consortium name="The Broad Institute Genome Sequencing Center for Infectious Disease"/>
            <person name="Wu L."/>
            <person name="Ma J."/>
        </authorList>
    </citation>
    <scope>NUCLEOTIDE SEQUENCE [LARGE SCALE GENOMIC DNA]</scope>
    <source>
        <strain evidence="3">CGMCC 1.13681</strain>
    </source>
</reference>
<dbReference type="CDD" id="cd07247">
    <property type="entry name" value="SgaA_N_like"/>
    <property type="match status" value="1"/>
</dbReference>
<dbReference type="InterPro" id="IPR037523">
    <property type="entry name" value="VOC_core"/>
</dbReference>
<comment type="caution">
    <text evidence="2">The sequence shown here is derived from an EMBL/GenBank/DDBJ whole genome shotgun (WGS) entry which is preliminary data.</text>
</comment>
<gene>
    <name evidence="2" type="ORF">ACFQLX_10415</name>
</gene>
<dbReference type="Pfam" id="PF18029">
    <property type="entry name" value="Glyoxalase_6"/>
    <property type="match status" value="1"/>
</dbReference>
<dbReference type="InterPro" id="IPR029068">
    <property type="entry name" value="Glyas_Bleomycin-R_OHBP_Dase"/>
</dbReference>
<evidence type="ECO:0000259" key="1">
    <source>
        <dbReference type="PROSITE" id="PS51819"/>
    </source>
</evidence>
<protein>
    <submittedName>
        <fullName evidence="2">VOC family protein</fullName>
    </submittedName>
</protein>
<feature type="domain" description="VOC" evidence="1">
    <location>
        <begin position="16"/>
        <end position="133"/>
    </location>
</feature>
<dbReference type="Gene3D" id="3.10.180.10">
    <property type="entry name" value="2,3-Dihydroxybiphenyl 1,2-Dioxygenase, domain 1"/>
    <property type="match status" value="2"/>
</dbReference>
<name>A0ABW2GF58_9ACTN</name>
<feature type="domain" description="VOC" evidence="1">
    <location>
        <begin position="147"/>
        <end position="260"/>
    </location>
</feature>
<dbReference type="InterPro" id="IPR041581">
    <property type="entry name" value="Glyoxalase_6"/>
</dbReference>
<dbReference type="InterPro" id="IPR052164">
    <property type="entry name" value="Anthracycline_SecMetBiosynth"/>
</dbReference>
<dbReference type="Pfam" id="PF00903">
    <property type="entry name" value="Glyoxalase"/>
    <property type="match status" value="1"/>
</dbReference>
<proteinExistence type="predicted"/>
<evidence type="ECO:0000313" key="2">
    <source>
        <dbReference type="EMBL" id="MFC7218576.1"/>
    </source>
</evidence>